<proteinExistence type="predicted"/>
<dbReference type="EMBL" id="GBXM01063066">
    <property type="protein sequence ID" value="JAH45511.1"/>
    <property type="molecule type" value="Transcribed_RNA"/>
</dbReference>
<protein>
    <submittedName>
        <fullName evidence="1">Uncharacterized protein</fullName>
    </submittedName>
</protein>
<sequence>MDIFVHSFLQNLSRSCSPHLSTALFISNCELVIGFKCGD</sequence>
<reference evidence="1" key="1">
    <citation type="submission" date="2014-11" db="EMBL/GenBank/DDBJ databases">
        <authorList>
            <person name="Amaro Gonzalez C."/>
        </authorList>
    </citation>
    <scope>NUCLEOTIDE SEQUENCE</scope>
</reference>
<reference evidence="1" key="2">
    <citation type="journal article" date="2015" name="Fish Shellfish Immunol.">
        <title>Early steps in the European eel (Anguilla anguilla)-Vibrio vulnificus interaction in the gills: Role of the RtxA13 toxin.</title>
        <authorList>
            <person name="Callol A."/>
            <person name="Pajuelo D."/>
            <person name="Ebbesson L."/>
            <person name="Teles M."/>
            <person name="MacKenzie S."/>
            <person name="Amaro C."/>
        </authorList>
    </citation>
    <scope>NUCLEOTIDE SEQUENCE</scope>
</reference>
<organism evidence="1">
    <name type="scientific">Anguilla anguilla</name>
    <name type="common">European freshwater eel</name>
    <name type="synonym">Muraena anguilla</name>
    <dbReference type="NCBI Taxonomy" id="7936"/>
    <lineage>
        <taxon>Eukaryota</taxon>
        <taxon>Metazoa</taxon>
        <taxon>Chordata</taxon>
        <taxon>Craniata</taxon>
        <taxon>Vertebrata</taxon>
        <taxon>Euteleostomi</taxon>
        <taxon>Actinopterygii</taxon>
        <taxon>Neopterygii</taxon>
        <taxon>Teleostei</taxon>
        <taxon>Anguilliformes</taxon>
        <taxon>Anguillidae</taxon>
        <taxon>Anguilla</taxon>
    </lineage>
</organism>
<evidence type="ECO:0000313" key="1">
    <source>
        <dbReference type="EMBL" id="JAH45511.1"/>
    </source>
</evidence>
<accession>A0A0E9SW34</accession>
<name>A0A0E9SW34_ANGAN</name>
<dbReference type="AlphaFoldDB" id="A0A0E9SW34"/>